<comment type="catalytic activity">
    <reaction evidence="12 14">
        <text>5-amino-6-(5-phospho-D-ribitylamino)uracil + NADP(+) = 5-amino-6-(5-phospho-D-ribosylamino)uracil + NADPH + H(+)</text>
        <dbReference type="Rhea" id="RHEA:17845"/>
        <dbReference type="ChEBI" id="CHEBI:15378"/>
        <dbReference type="ChEBI" id="CHEBI:57783"/>
        <dbReference type="ChEBI" id="CHEBI:58349"/>
        <dbReference type="ChEBI" id="CHEBI:58421"/>
        <dbReference type="ChEBI" id="CHEBI:58453"/>
        <dbReference type="EC" id="1.1.1.193"/>
    </reaction>
</comment>
<comment type="cofactor">
    <cofactor evidence="14 17">
        <name>Zn(2+)</name>
        <dbReference type="ChEBI" id="CHEBI:29105"/>
    </cofactor>
    <text evidence="14 17">Binds 1 zinc ion.</text>
</comment>
<feature type="binding site" evidence="16">
    <location>
        <position position="228"/>
    </location>
    <ligand>
        <name>NADP(+)</name>
        <dbReference type="ChEBI" id="CHEBI:58349"/>
    </ligand>
</feature>
<feature type="binding site" evidence="16">
    <location>
        <position position="210"/>
    </location>
    <ligand>
        <name>substrate</name>
    </ligand>
</feature>
<evidence type="ECO:0000256" key="14">
    <source>
        <dbReference type="PIRNR" id="PIRNR006769"/>
    </source>
</evidence>
<dbReference type="Gene3D" id="3.40.430.10">
    <property type="entry name" value="Dihydrofolate Reductase, subunit A"/>
    <property type="match status" value="1"/>
</dbReference>
<protein>
    <recommendedName>
        <fullName evidence="14">Riboflavin biosynthesis protein RibD</fullName>
    </recommendedName>
    <domain>
        <recommendedName>
            <fullName evidence="14">Diaminohydroxyphosphoribosylaminopyrimidine deaminase</fullName>
            <shortName evidence="14">DRAP deaminase</shortName>
            <ecNumber evidence="14">3.5.4.26</ecNumber>
        </recommendedName>
        <alternativeName>
            <fullName evidence="14">Riboflavin-specific deaminase</fullName>
        </alternativeName>
    </domain>
    <domain>
        <recommendedName>
            <fullName evidence="14">5-amino-6-(5-phosphoribosylamino)uracil reductase</fullName>
            <ecNumber evidence="14">1.1.1.193</ecNumber>
        </recommendedName>
        <alternativeName>
            <fullName evidence="14">HTP reductase</fullName>
        </alternativeName>
    </domain>
</protein>
<dbReference type="GO" id="GO:0008835">
    <property type="term" value="F:diaminohydroxyphosphoribosylaminopyrimidine deaminase activity"/>
    <property type="evidence" value="ECO:0007669"/>
    <property type="project" value="UniProtKB-EC"/>
</dbReference>
<dbReference type="NCBIfam" id="TIGR00326">
    <property type="entry name" value="eubact_ribD"/>
    <property type="match status" value="1"/>
</dbReference>
<dbReference type="FunFam" id="3.40.140.10:FF:000025">
    <property type="entry name" value="Riboflavin biosynthesis protein RibD"/>
    <property type="match status" value="1"/>
</dbReference>
<feature type="binding site" evidence="16">
    <location>
        <position position="190"/>
    </location>
    <ligand>
        <name>substrate</name>
    </ligand>
</feature>
<feature type="binding site" evidence="17">
    <location>
        <position position="56"/>
    </location>
    <ligand>
        <name>Zn(2+)</name>
        <dbReference type="ChEBI" id="CHEBI:29105"/>
        <note>catalytic</note>
    </ligand>
</feature>
<comment type="similarity">
    <text evidence="4 14">In the N-terminal section; belongs to the cytidine and deoxycytidylate deaminase family.</text>
</comment>
<evidence type="ECO:0000256" key="9">
    <source>
        <dbReference type="ARBA" id="ARBA00022857"/>
    </source>
</evidence>
<evidence type="ECO:0000259" key="18">
    <source>
        <dbReference type="PROSITE" id="PS51747"/>
    </source>
</evidence>
<feature type="binding site" evidence="16">
    <location>
        <position position="298"/>
    </location>
    <ligand>
        <name>substrate</name>
    </ligand>
</feature>
<comment type="pathway">
    <text evidence="2 14">Cofactor biosynthesis; riboflavin biosynthesis; 5-amino-6-(D-ribitylamino)uracil from GTP: step 2/4.</text>
</comment>
<comment type="similarity">
    <text evidence="5 14">In the C-terminal section; belongs to the HTP reductase family.</text>
</comment>
<dbReference type="InterPro" id="IPR016193">
    <property type="entry name" value="Cytidine_deaminase-like"/>
</dbReference>
<feature type="binding site" evidence="16">
    <location>
        <position position="176"/>
    </location>
    <ligand>
        <name>NADP(+)</name>
        <dbReference type="ChEBI" id="CHEBI:58349"/>
    </ligand>
</feature>
<dbReference type="InterPro" id="IPR024072">
    <property type="entry name" value="DHFR-like_dom_sf"/>
</dbReference>
<dbReference type="EC" id="3.5.4.26" evidence="14"/>
<comment type="catalytic activity">
    <reaction evidence="13 14">
        <text>2,5-diamino-6-hydroxy-4-(5-phosphoribosylamino)-pyrimidine + H2O + H(+) = 5-amino-6-(5-phospho-D-ribosylamino)uracil + NH4(+)</text>
        <dbReference type="Rhea" id="RHEA:21868"/>
        <dbReference type="ChEBI" id="CHEBI:15377"/>
        <dbReference type="ChEBI" id="CHEBI:15378"/>
        <dbReference type="ChEBI" id="CHEBI:28938"/>
        <dbReference type="ChEBI" id="CHEBI:58453"/>
        <dbReference type="ChEBI" id="CHEBI:58614"/>
        <dbReference type="EC" id="3.5.4.26"/>
    </reaction>
</comment>
<comment type="function">
    <text evidence="1 14">Converts 2,5-diamino-6-(ribosylamino)-4(3h)-pyrimidinone 5'-phosphate into 5-amino-6-(ribosylamino)-2,4(1h,3h)-pyrimidinedione 5'-phosphate.</text>
</comment>
<feature type="active site" description="Proton donor" evidence="15">
    <location>
        <position position="58"/>
    </location>
</feature>
<dbReference type="InterPro" id="IPR004794">
    <property type="entry name" value="Eubact_RibD"/>
</dbReference>
<dbReference type="SUPFAM" id="SSF53597">
    <property type="entry name" value="Dihydrofolate reductase-like"/>
    <property type="match status" value="1"/>
</dbReference>
<dbReference type="CDD" id="cd01284">
    <property type="entry name" value="Riboflavin_deaminase-reductase"/>
    <property type="match status" value="1"/>
</dbReference>
<evidence type="ECO:0000256" key="11">
    <source>
        <dbReference type="ARBA" id="ARBA00023268"/>
    </source>
</evidence>
<dbReference type="RefSeq" id="WP_094262868.1">
    <property type="nucleotide sequence ID" value="NZ_NOWF01000001.1"/>
</dbReference>
<keyword evidence="8 14" id="KW-0862">Zinc</keyword>
<feature type="binding site" evidence="16">
    <location>
        <position position="160"/>
    </location>
    <ligand>
        <name>NADP(+)</name>
        <dbReference type="ChEBI" id="CHEBI:58349"/>
    </ligand>
</feature>
<dbReference type="GO" id="GO:0050661">
    <property type="term" value="F:NADP binding"/>
    <property type="evidence" value="ECO:0007669"/>
    <property type="project" value="InterPro"/>
</dbReference>
<evidence type="ECO:0000256" key="12">
    <source>
        <dbReference type="ARBA" id="ARBA00049861"/>
    </source>
</evidence>
<evidence type="ECO:0000313" key="20">
    <source>
        <dbReference type="Proteomes" id="UP000215459"/>
    </source>
</evidence>
<dbReference type="EMBL" id="NOWF01000001">
    <property type="protein sequence ID" value="OYD09767.1"/>
    <property type="molecule type" value="Genomic_DNA"/>
</dbReference>
<evidence type="ECO:0000256" key="3">
    <source>
        <dbReference type="ARBA" id="ARBA00004910"/>
    </source>
</evidence>
<feature type="binding site" evidence="16">
    <location>
        <begin position="300"/>
        <end position="306"/>
    </location>
    <ligand>
        <name>NADP(+)</name>
        <dbReference type="ChEBI" id="CHEBI:58349"/>
    </ligand>
</feature>
<dbReference type="Proteomes" id="UP000215459">
    <property type="component" value="Unassembled WGS sequence"/>
</dbReference>
<evidence type="ECO:0000256" key="8">
    <source>
        <dbReference type="ARBA" id="ARBA00022833"/>
    </source>
</evidence>
<dbReference type="UniPathway" id="UPA00275">
    <property type="reaction ID" value="UER00401"/>
</dbReference>
<evidence type="ECO:0000256" key="7">
    <source>
        <dbReference type="ARBA" id="ARBA00022801"/>
    </source>
</evidence>
<feature type="binding site" evidence="17">
    <location>
        <position position="81"/>
    </location>
    <ligand>
        <name>Zn(2+)</name>
        <dbReference type="ChEBI" id="CHEBI:29105"/>
        <note>catalytic</note>
    </ligand>
</feature>
<dbReference type="OrthoDB" id="9800865at2"/>
<feature type="binding site" evidence="16">
    <location>
        <position position="213"/>
    </location>
    <ligand>
        <name>substrate</name>
    </ligand>
</feature>
<evidence type="ECO:0000256" key="6">
    <source>
        <dbReference type="ARBA" id="ARBA00022723"/>
    </source>
</evidence>
<keyword evidence="6 14" id="KW-0479">Metal-binding</keyword>
<evidence type="ECO:0000256" key="17">
    <source>
        <dbReference type="PIRSR" id="PIRSR006769-3"/>
    </source>
</evidence>
<reference evidence="19 20" key="1">
    <citation type="submission" date="2017-07" db="EMBL/GenBank/DDBJ databases">
        <title>The genome sequence of Paludifilum halophilum highlights mechanisms for microbial adaptation to high salt environemnts.</title>
        <authorList>
            <person name="Belbahri L."/>
        </authorList>
    </citation>
    <scope>NUCLEOTIDE SEQUENCE [LARGE SCALE GENOMIC DNA]</scope>
    <source>
        <strain evidence="19 20">DSM 102817</strain>
    </source>
</reference>
<evidence type="ECO:0000256" key="13">
    <source>
        <dbReference type="ARBA" id="ARBA00049886"/>
    </source>
</evidence>
<dbReference type="InterPro" id="IPR011549">
    <property type="entry name" value="RibD_C"/>
</dbReference>
<evidence type="ECO:0000256" key="4">
    <source>
        <dbReference type="ARBA" id="ARBA00005259"/>
    </source>
</evidence>
<dbReference type="Gene3D" id="3.40.140.10">
    <property type="entry name" value="Cytidine Deaminase, domain 2"/>
    <property type="match status" value="1"/>
</dbReference>
<dbReference type="Pfam" id="PF01872">
    <property type="entry name" value="RibD_C"/>
    <property type="match status" value="1"/>
</dbReference>
<dbReference type="PANTHER" id="PTHR38011">
    <property type="entry name" value="DIHYDROFOLATE REDUCTASE FAMILY PROTEIN (AFU_ORTHOLOGUE AFUA_8G06820)"/>
    <property type="match status" value="1"/>
</dbReference>
<dbReference type="Pfam" id="PF00383">
    <property type="entry name" value="dCMP_cyt_deam_1"/>
    <property type="match status" value="1"/>
</dbReference>
<evidence type="ECO:0000313" key="19">
    <source>
        <dbReference type="EMBL" id="OYD09767.1"/>
    </source>
</evidence>
<keyword evidence="14" id="KW-0686">Riboflavin biosynthesis</keyword>
<dbReference type="SUPFAM" id="SSF53927">
    <property type="entry name" value="Cytidine deaminase-like"/>
    <property type="match status" value="1"/>
</dbReference>
<keyword evidence="7 14" id="KW-0378">Hydrolase</keyword>
<evidence type="ECO:0000256" key="5">
    <source>
        <dbReference type="ARBA" id="ARBA00007417"/>
    </source>
</evidence>
<dbReference type="PANTHER" id="PTHR38011:SF7">
    <property type="entry name" value="2,5-DIAMINO-6-RIBOSYLAMINO-4(3H)-PYRIMIDINONE 5'-PHOSPHATE REDUCTASE"/>
    <property type="match status" value="1"/>
</dbReference>
<gene>
    <name evidence="19" type="primary">ribD</name>
    <name evidence="19" type="ORF">CHM34_01880</name>
</gene>
<feature type="binding site" evidence="17">
    <location>
        <position position="90"/>
    </location>
    <ligand>
        <name>Zn(2+)</name>
        <dbReference type="ChEBI" id="CHEBI:29105"/>
        <note>catalytic</note>
    </ligand>
</feature>
<feature type="domain" description="CMP/dCMP-type deaminase" evidence="18">
    <location>
        <begin position="7"/>
        <end position="128"/>
    </location>
</feature>
<evidence type="ECO:0000256" key="15">
    <source>
        <dbReference type="PIRSR" id="PIRSR006769-1"/>
    </source>
</evidence>
<dbReference type="InterPro" id="IPR002125">
    <property type="entry name" value="CMP_dCMP_dom"/>
</dbReference>
<organism evidence="19 20">
    <name type="scientific">Paludifilum halophilum</name>
    <dbReference type="NCBI Taxonomy" id="1642702"/>
    <lineage>
        <taxon>Bacteria</taxon>
        <taxon>Bacillati</taxon>
        <taxon>Bacillota</taxon>
        <taxon>Bacilli</taxon>
        <taxon>Bacillales</taxon>
        <taxon>Thermoactinomycetaceae</taxon>
        <taxon>Paludifilum</taxon>
    </lineage>
</organism>
<proteinExistence type="inferred from homology"/>
<feature type="binding site" evidence="16">
    <location>
        <position position="206"/>
    </location>
    <ligand>
        <name>substrate</name>
    </ligand>
</feature>
<dbReference type="EC" id="1.1.1.193" evidence="14"/>
<keyword evidence="10 14" id="KW-0560">Oxidoreductase</keyword>
<dbReference type="PIRSF" id="PIRSF006769">
    <property type="entry name" value="RibD"/>
    <property type="match status" value="1"/>
</dbReference>
<dbReference type="GO" id="GO:0009231">
    <property type="term" value="P:riboflavin biosynthetic process"/>
    <property type="evidence" value="ECO:0007669"/>
    <property type="project" value="UniProtKB-UniPathway"/>
</dbReference>
<dbReference type="InterPro" id="IPR050765">
    <property type="entry name" value="Riboflavin_Biosynth_HTPR"/>
</dbReference>
<dbReference type="GO" id="GO:0008703">
    <property type="term" value="F:5-amino-6-(5-phosphoribosylamino)uracil reductase activity"/>
    <property type="evidence" value="ECO:0007669"/>
    <property type="project" value="UniProtKB-EC"/>
</dbReference>
<comment type="caution">
    <text evidence="19">The sequence shown here is derived from an EMBL/GenBank/DDBJ whole genome shotgun (WGS) entry which is preliminary data.</text>
</comment>
<dbReference type="PROSITE" id="PS51747">
    <property type="entry name" value="CYT_DCMP_DEAMINASES_2"/>
    <property type="match status" value="1"/>
</dbReference>
<name>A0A235BCR6_9BACL</name>
<feature type="binding site" evidence="16">
    <location>
        <position position="202"/>
    </location>
    <ligand>
        <name>NADP(+)</name>
        <dbReference type="ChEBI" id="CHEBI:58349"/>
    </ligand>
</feature>
<keyword evidence="11" id="KW-0511">Multifunctional enzyme</keyword>
<feature type="binding site" evidence="16">
    <location>
        <position position="174"/>
    </location>
    <ligand>
        <name>substrate</name>
    </ligand>
</feature>
<keyword evidence="9 14" id="KW-0521">NADP</keyword>
<evidence type="ECO:0000256" key="10">
    <source>
        <dbReference type="ARBA" id="ARBA00023002"/>
    </source>
</evidence>
<accession>A0A235BCR6</accession>
<dbReference type="NCBIfam" id="TIGR00227">
    <property type="entry name" value="ribD_Cterm"/>
    <property type="match status" value="1"/>
</dbReference>
<comment type="pathway">
    <text evidence="3 14">Cofactor biosynthesis; riboflavin biosynthesis; 5-amino-6-(D-ribitylamino)uracil from GTP: step 3/4.</text>
</comment>
<sequence>MTQHRGTTDEKWMDLALHLAETTRGQTSPNPMVGAVVVKEGRVLGSGAHLRAGAPHAEVYALDLAGEEAQGSTLYVTLEPCNHRGRTPPCTERAIAAGVKRVVIGTLDPDERVSGSGERRLQEAGIEVEEGVLRNRCLELNEAYFHHRRTGRPFVILKSAVTLDGKTATPTGDSRWVTGEAARERVHQMRHWCDAVMIGSGTALRDRPRLTVRLPSGGRNPLRVLLDSRLRLPLDAPLADVGEASTWVFCTDEADGEKERALAAKGVRVIRAGKGPRVDLEAVLNILGQEGVLSVLAECGGELNASLLEEGLVDKVVFFVAPKLLGGKNSPTAVEGTGPDRMSRAVELSRLHVESVGEDWCVTGYPEKTKDLSGN</sequence>
<evidence type="ECO:0000256" key="16">
    <source>
        <dbReference type="PIRSR" id="PIRSR006769-2"/>
    </source>
</evidence>
<dbReference type="GO" id="GO:0046872">
    <property type="term" value="F:metal ion binding"/>
    <property type="evidence" value="ECO:0007669"/>
    <property type="project" value="UniProtKB-KW"/>
</dbReference>
<dbReference type="AlphaFoldDB" id="A0A235BCR6"/>
<evidence type="ECO:0000256" key="2">
    <source>
        <dbReference type="ARBA" id="ARBA00004882"/>
    </source>
</evidence>
<keyword evidence="20" id="KW-1185">Reference proteome</keyword>
<dbReference type="InterPro" id="IPR002734">
    <property type="entry name" value="RibDG_C"/>
</dbReference>
<evidence type="ECO:0000256" key="1">
    <source>
        <dbReference type="ARBA" id="ARBA00002151"/>
    </source>
</evidence>